<name>A0A512BUV1_9HYPH</name>
<gene>
    <name evidence="1" type="ORF">MAE02_34440</name>
</gene>
<comment type="caution">
    <text evidence="1">The sequence shown here is derived from an EMBL/GenBank/DDBJ whole genome shotgun (WGS) entry which is preliminary data.</text>
</comment>
<dbReference type="AlphaFoldDB" id="A0A512BUV1"/>
<accession>A0A512BUV1</accession>
<evidence type="ECO:0000313" key="2">
    <source>
        <dbReference type="Proteomes" id="UP000321085"/>
    </source>
</evidence>
<reference evidence="1 2" key="1">
    <citation type="submission" date="2019-07" db="EMBL/GenBank/DDBJ databases">
        <title>Whole genome shotgun sequence of Microvirga aerophila NBRC 106136.</title>
        <authorList>
            <person name="Hosoyama A."/>
            <person name="Uohara A."/>
            <person name="Ohji S."/>
            <person name="Ichikawa N."/>
        </authorList>
    </citation>
    <scope>NUCLEOTIDE SEQUENCE [LARGE SCALE GENOMIC DNA]</scope>
    <source>
        <strain evidence="1 2">NBRC 106136</strain>
    </source>
</reference>
<keyword evidence="2" id="KW-1185">Reference proteome</keyword>
<organism evidence="1 2">
    <name type="scientific">Microvirga aerophila</name>
    <dbReference type="NCBI Taxonomy" id="670291"/>
    <lineage>
        <taxon>Bacteria</taxon>
        <taxon>Pseudomonadati</taxon>
        <taxon>Pseudomonadota</taxon>
        <taxon>Alphaproteobacteria</taxon>
        <taxon>Hyphomicrobiales</taxon>
        <taxon>Methylobacteriaceae</taxon>
        <taxon>Microvirga</taxon>
    </lineage>
</organism>
<proteinExistence type="predicted"/>
<dbReference type="Proteomes" id="UP000321085">
    <property type="component" value="Unassembled WGS sequence"/>
</dbReference>
<protein>
    <submittedName>
        <fullName evidence="1">Uncharacterized protein</fullName>
    </submittedName>
</protein>
<evidence type="ECO:0000313" key="1">
    <source>
        <dbReference type="EMBL" id="GEO15748.1"/>
    </source>
</evidence>
<dbReference type="EMBL" id="BJYU01000047">
    <property type="protein sequence ID" value="GEO15748.1"/>
    <property type="molecule type" value="Genomic_DNA"/>
</dbReference>
<sequence length="81" mass="8989">MFLCNRHVYAGKRKDILDVVDPAAADNRENAQRQLSTRASLLTSCEDSRDLIDQRKLAPFGASCDYPDCVRVPGWCGLFAG</sequence>